<dbReference type="Proteomes" id="UP001310387">
    <property type="component" value="Unassembled WGS sequence"/>
</dbReference>
<sequence length="129" mass="13492">MRTSTSHRWTATAVPTVALAVVASSVGVPGAWATPDDGGPTVIDVDVITPRPGFGGTGPGDVVVRLEADDPWHPGTEEITLTLVEGRDTTAPVIWTDGAPGTCAAARPTGYRPPWEHTLGNPWGRFPQD</sequence>
<reference evidence="2" key="1">
    <citation type="journal article" date="2024" name="Antonie Van Leeuwenhoek">
        <title>Isoptericola haloaureus sp. nov., a dimorphic actinobacterium isolated from mangrove sediments of southeast India, implicating biosaline agricultural significance through nitrogen fixation and salt tolerance genes.</title>
        <authorList>
            <person name="Prathaban M."/>
            <person name="Prathiviraj R."/>
            <person name="Ravichandran M."/>
            <person name="Natarajan S.D."/>
            <person name="Sobanaa M."/>
            <person name="Hari Krishna Kumar S."/>
            <person name="Chandrasekar V."/>
            <person name="Selvin J."/>
        </authorList>
    </citation>
    <scope>NUCLEOTIDE SEQUENCE</scope>
    <source>
        <strain evidence="2">MP1014</strain>
    </source>
</reference>
<name>A0ABU7Z750_9MICO</name>
<keyword evidence="3" id="KW-1185">Reference proteome</keyword>
<feature type="signal peptide" evidence="1">
    <location>
        <begin position="1"/>
        <end position="33"/>
    </location>
</feature>
<dbReference type="RefSeq" id="WP_332901998.1">
    <property type="nucleotide sequence ID" value="NZ_JBAGLP010000117.1"/>
</dbReference>
<evidence type="ECO:0000313" key="2">
    <source>
        <dbReference type="EMBL" id="MEG3615339.1"/>
    </source>
</evidence>
<evidence type="ECO:0000313" key="3">
    <source>
        <dbReference type="Proteomes" id="UP001310387"/>
    </source>
</evidence>
<keyword evidence="1" id="KW-0732">Signal</keyword>
<proteinExistence type="predicted"/>
<gene>
    <name evidence="2" type="ORF">V5O49_09425</name>
</gene>
<organism evidence="2 3">
    <name type="scientific">Isoptericola haloaureus</name>
    <dbReference type="NCBI Taxonomy" id="1542902"/>
    <lineage>
        <taxon>Bacteria</taxon>
        <taxon>Bacillati</taxon>
        <taxon>Actinomycetota</taxon>
        <taxon>Actinomycetes</taxon>
        <taxon>Micrococcales</taxon>
        <taxon>Promicromonosporaceae</taxon>
        <taxon>Isoptericola</taxon>
    </lineage>
</organism>
<comment type="caution">
    <text evidence="2">The sequence shown here is derived from an EMBL/GenBank/DDBJ whole genome shotgun (WGS) entry which is preliminary data.</text>
</comment>
<accession>A0ABU7Z750</accession>
<protein>
    <submittedName>
        <fullName evidence="2">Uncharacterized protein</fullName>
    </submittedName>
</protein>
<evidence type="ECO:0000256" key="1">
    <source>
        <dbReference type="SAM" id="SignalP"/>
    </source>
</evidence>
<reference evidence="2" key="2">
    <citation type="submission" date="2024-02" db="EMBL/GenBank/DDBJ databases">
        <authorList>
            <person name="Prathaban M."/>
            <person name="Mythili R."/>
            <person name="Sharmila Devi N."/>
            <person name="Sobanaa M."/>
            <person name="Prathiviraj R."/>
            <person name="Selvin J."/>
        </authorList>
    </citation>
    <scope>NUCLEOTIDE SEQUENCE</scope>
    <source>
        <strain evidence="2">MP1014</strain>
    </source>
</reference>
<dbReference type="EMBL" id="JBAGLP010000117">
    <property type="protein sequence ID" value="MEG3615339.1"/>
    <property type="molecule type" value="Genomic_DNA"/>
</dbReference>
<feature type="chain" id="PRO_5047338630" evidence="1">
    <location>
        <begin position="34"/>
        <end position="129"/>
    </location>
</feature>